<name>A0A8K1FHV6_PYTOL</name>
<dbReference type="InterPro" id="IPR023393">
    <property type="entry name" value="START-like_dom_sf"/>
</dbReference>
<feature type="region of interest" description="Disordered" evidence="1">
    <location>
        <begin position="417"/>
        <end position="457"/>
    </location>
</feature>
<evidence type="ECO:0000313" key="2">
    <source>
        <dbReference type="EMBL" id="TMW61424.1"/>
    </source>
</evidence>
<dbReference type="AlphaFoldDB" id="A0A8K1FHV6"/>
<evidence type="ECO:0000313" key="3">
    <source>
        <dbReference type="Proteomes" id="UP000794436"/>
    </source>
</evidence>
<feature type="compositionally biased region" description="Low complexity" evidence="1">
    <location>
        <begin position="80"/>
        <end position="98"/>
    </location>
</feature>
<feature type="compositionally biased region" description="Low complexity" evidence="1">
    <location>
        <begin position="432"/>
        <end position="442"/>
    </location>
</feature>
<organism evidence="2 3">
    <name type="scientific">Pythium oligandrum</name>
    <name type="common">Mycoparasitic fungus</name>
    <dbReference type="NCBI Taxonomy" id="41045"/>
    <lineage>
        <taxon>Eukaryota</taxon>
        <taxon>Sar</taxon>
        <taxon>Stramenopiles</taxon>
        <taxon>Oomycota</taxon>
        <taxon>Peronosporomycetes</taxon>
        <taxon>Pythiales</taxon>
        <taxon>Pythiaceae</taxon>
        <taxon>Pythium</taxon>
    </lineage>
</organism>
<dbReference type="Proteomes" id="UP000794436">
    <property type="component" value="Unassembled WGS sequence"/>
</dbReference>
<dbReference type="InterPro" id="IPR011011">
    <property type="entry name" value="Znf_FYVE_PHD"/>
</dbReference>
<dbReference type="Gene3D" id="3.30.530.20">
    <property type="match status" value="1"/>
</dbReference>
<comment type="caution">
    <text evidence="2">The sequence shown here is derived from an EMBL/GenBank/DDBJ whole genome shotgun (WGS) entry which is preliminary data.</text>
</comment>
<dbReference type="PANTHER" id="PTHR13510:SF44">
    <property type="entry name" value="RABENOSYN-5"/>
    <property type="match status" value="1"/>
</dbReference>
<gene>
    <name evidence="2" type="ORF">Poli38472_012615</name>
</gene>
<proteinExistence type="predicted"/>
<dbReference type="SUPFAM" id="SSF57903">
    <property type="entry name" value="FYVE/PHD zinc finger"/>
    <property type="match status" value="1"/>
</dbReference>
<dbReference type="EMBL" id="SPLM01000076">
    <property type="protein sequence ID" value="TMW61424.1"/>
    <property type="molecule type" value="Genomic_DNA"/>
</dbReference>
<feature type="region of interest" description="Disordered" evidence="1">
    <location>
        <begin position="64"/>
        <end position="114"/>
    </location>
</feature>
<accession>A0A8K1FHV6</accession>
<evidence type="ECO:0008006" key="4">
    <source>
        <dbReference type="Google" id="ProtNLM"/>
    </source>
</evidence>
<reference evidence="2" key="1">
    <citation type="submission" date="2019-03" db="EMBL/GenBank/DDBJ databases">
        <title>Long read genome sequence of the mycoparasitic Pythium oligandrum ATCC 38472 isolated from sugarbeet rhizosphere.</title>
        <authorList>
            <person name="Gaulin E."/>
        </authorList>
    </citation>
    <scope>NUCLEOTIDE SEQUENCE</scope>
    <source>
        <strain evidence="2">ATCC 38472_TT</strain>
    </source>
</reference>
<evidence type="ECO:0000256" key="1">
    <source>
        <dbReference type="SAM" id="MobiDB-lite"/>
    </source>
</evidence>
<keyword evidence="3" id="KW-1185">Reference proteome</keyword>
<protein>
    <recommendedName>
        <fullName evidence="4">FYVE-type domain-containing protein</fullName>
    </recommendedName>
</protein>
<sequence length="457" mass="50560">MKLRLPPNALPPLKLTPNEKRWLADEASAVVAETRRIEEQFFADNGTLERREWKNVKSRSDFMVFKERRPRRPGNSSGLTSTRSNFTSSSSMGSSTDSFDLDSNHEGSVSSMSNEDDSIVALMKDPKLPMIIATGEIDGLLEDCVYGSYGGDEFAWRQRTAYLKDKFADSKILARVKVPTHEDPFQQVIVKWFTQEMPALMGSFVQHRDFVVVEANGCVTEVNGTTFGYYLVHSVKLPGVNDLSELNILRSKTSFCFITRQTAPTKVHVFVRGFADPRGEMSETVAVAVAVESISSFMNTIEGANSKKLTWLMERKHQARLMQENRTYTSLPKTRECQSCGKTPNWLTGAALSMCQVCVKVICSKCTNHRRLLVSVSKEGVPNEVPLAFCFQCLLDAKNLPARKVALAETGLLHRTPAAPAAAPPPPVVKQASSKPTSSKPASSKDSEPAKPGIILY</sequence>
<dbReference type="OrthoDB" id="164487at2759"/>
<dbReference type="PANTHER" id="PTHR13510">
    <property type="entry name" value="FYVE-FINGER-CONTAINING RAB5 EFFECTOR PROTEIN RABENOSYN-5-RELATED"/>
    <property type="match status" value="1"/>
</dbReference>
<dbReference type="InterPro" id="IPR052727">
    <property type="entry name" value="Rab4/Rab5_effector"/>
</dbReference>